<gene>
    <name evidence="1" type="ORF">T03_1159</name>
</gene>
<accession>A0A0V1C4K4</accession>
<evidence type="ECO:0000313" key="1">
    <source>
        <dbReference type="EMBL" id="KRY44267.1"/>
    </source>
</evidence>
<dbReference type="AlphaFoldDB" id="A0A0V1C4K4"/>
<dbReference type="Proteomes" id="UP000054653">
    <property type="component" value="Unassembled WGS sequence"/>
</dbReference>
<evidence type="ECO:0000313" key="2">
    <source>
        <dbReference type="Proteomes" id="UP000054653"/>
    </source>
</evidence>
<keyword evidence="2" id="KW-1185">Reference proteome</keyword>
<name>A0A0V1C4K4_TRIBR</name>
<dbReference type="EMBL" id="JYDI01000655">
    <property type="protein sequence ID" value="KRY44267.1"/>
    <property type="molecule type" value="Genomic_DNA"/>
</dbReference>
<sequence length="118" mass="13877">MSKAKLDELQASFQHCTLYCRKYSILIYRTISDVQAPECTWRSSSIGNLEISFHPHVRWRCCLSHWLASTLRPLQPLILCSSSLFKQLIRPEQLRFRNCILISHFVQGECVARKHSWK</sequence>
<protein>
    <submittedName>
        <fullName evidence="1">Uncharacterized protein</fullName>
    </submittedName>
</protein>
<proteinExistence type="predicted"/>
<organism evidence="1 2">
    <name type="scientific">Trichinella britovi</name>
    <name type="common">Parasitic roundworm</name>
    <dbReference type="NCBI Taxonomy" id="45882"/>
    <lineage>
        <taxon>Eukaryota</taxon>
        <taxon>Metazoa</taxon>
        <taxon>Ecdysozoa</taxon>
        <taxon>Nematoda</taxon>
        <taxon>Enoplea</taxon>
        <taxon>Dorylaimia</taxon>
        <taxon>Trichinellida</taxon>
        <taxon>Trichinellidae</taxon>
        <taxon>Trichinella</taxon>
    </lineage>
</organism>
<reference evidence="1 2" key="1">
    <citation type="submission" date="2015-01" db="EMBL/GenBank/DDBJ databases">
        <title>Evolution of Trichinella species and genotypes.</title>
        <authorList>
            <person name="Korhonen P.K."/>
            <person name="Edoardo P."/>
            <person name="Giuseppe L.R."/>
            <person name="Gasser R.B."/>
        </authorList>
    </citation>
    <scope>NUCLEOTIDE SEQUENCE [LARGE SCALE GENOMIC DNA]</scope>
    <source>
        <strain evidence="1">ISS120</strain>
    </source>
</reference>
<comment type="caution">
    <text evidence="1">The sequence shown here is derived from an EMBL/GenBank/DDBJ whole genome shotgun (WGS) entry which is preliminary data.</text>
</comment>